<dbReference type="EMBL" id="JABFNT010000023">
    <property type="protein sequence ID" value="NOJ78531.1"/>
    <property type="molecule type" value="Genomic_DNA"/>
</dbReference>
<dbReference type="Pfam" id="PF14534">
    <property type="entry name" value="DUF4440"/>
    <property type="match status" value="1"/>
</dbReference>
<protein>
    <submittedName>
        <fullName evidence="3">Nuclear transport factor 2 family protein</fullName>
    </submittedName>
</protein>
<dbReference type="InterPro" id="IPR027843">
    <property type="entry name" value="DUF4440"/>
</dbReference>
<dbReference type="InterPro" id="IPR032710">
    <property type="entry name" value="NTF2-like_dom_sf"/>
</dbReference>
<proteinExistence type="predicted"/>
<dbReference type="Gene3D" id="3.10.450.50">
    <property type="match status" value="1"/>
</dbReference>
<organism evidence="3 4">
    <name type="scientific">Myxococcus xanthus</name>
    <dbReference type="NCBI Taxonomy" id="34"/>
    <lineage>
        <taxon>Bacteria</taxon>
        <taxon>Pseudomonadati</taxon>
        <taxon>Myxococcota</taxon>
        <taxon>Myxococcia</taxon>
        <taxon>Myxococcales</taxon>
        <taxon>Cystobacterineae</taxon>
        <taxon>Myxococcaceae</taxon>
        <taxon>Myxococcus</taxon>
    </lineage>
</organism>
<evidence type="ECO:0000256" key="1">
    <source>
        <dbReference type="SAM" id="MobiDB-lite"/>
    </source>
</evidence>
<name>A0A7Y4IGA0_MYXXA</name>
<accession>A0A7Y4IGA0</accession>
<dbReference type="SUPFAM" id="SSF54427">
    <property type="entry name" value="NTF2-like"/>
    <property type="match status" value="1"/>
</dbReference>
<dbReference type="Proteomes" id="UP000533080">
    <property type="component" value="Unassembled WGS sequence"/>
</dbReference>
<feature type="region of interest" description="Disordered" evidence="1">
    <location>
        <begin position="1"/>
        <end position="20"/>
    </location>
</feature>
<feature type="compositionally biased region" description="Pro residues" evidence="1">
    <location>
        <begin position="1"/>
        <end position="10"/>
    </location>
</feature>
<reference evidence="3 4" key="1">
    <citation type="submission" date="2020-05" db="EMBL/GenBank/DDBJ databases">
        <authorList>
            <person name="Whitworth D."/>
        </authorList>
    </citation>
    <scope>NUCLEOTIDE SEQUENCE [LARGE SCALE GENOMIC DNA]</scope>
    <source>
        <strain evidence="3 4">AM005</strain>
    </source>
</reference>
<feature type="domain" description="DUF4440" evidence="2">
    <location>
        <begin position="25"/>
        <end position="126"/>
    </location>
</feature>
<dbReference type="AlphaFoldDB" id="A0A7Y4IGA0"/>
<evidence type="ECO:0000313" key="4">
    <source>
        <dbReference type="Proteomes" id="UP000533080"/>
    </source>
</evidence>
<comment type="caution">
    <text evidence="3">The sequence shown here is derived from an EMBL/GenBank/DDBJ whole genome shotgun (WGS) entry which is preliminary data.</text>
</comment>
<evidence type="ECO:0000259" key="2">
    <source>
        <dbReference type="Pfam" id="PF14534"/>
    </source>
</evidence>
<gene>
    <name evidence="3" type="ORF">HNV28_09275</name>
</gene>
<sequence>MQQPEAPPRTSPQTRSTMLPEEDFLAAEEALRRAMLSSDVAALDALLSDDLLFVSHTGSVLDKEADLESHRSGALRLTRVDFTDTHFRYLSAGAVVVVHAALSGEFQGAPFEGNFRYTRVWQVVDDAPQVVAAQCTAVG</sequence>
<evidence type="ECO:0000313" key="3">
    <source>
        <dbReference type="EMBL" id="NOJ78531.1"/>
    </source>
</evidence>